<organism evidence="2 3">
    <name type="scientific">Lactarius akahatsu</name>
    <dbReference type="NCBI Taxonomy" id="416441"/>
    <lineage>
        <taxon>Eukaryota</taxon>
        <taxon>Fungi</taxon>
        <taxon>Dikarya</taxon>
        <taxon>Basidiomycota</taxon>
        <taxon>Agaricomycotina</taxon>
        <taxon>Agaricomycetes</taxon>
        <taxon>Russulales</taxon>
        <taxon>Russulaceae</taxon>
        <taxon>Lactarius</taxon>
    </lineage>
</organism>
<gene>
    <name evidence="2" type="ORF">EDB92DRAFT_1879955</name>
</gene>
<proteinExistence type="predicted"/>
<evidence type="ECO:0000256" key="1">
    <source>
        <dbReference type="SAM" id="MobiDB-lite"/>
    </source>
</evidence>
<evidence type="ECO:0000313" key="3">
    <source>
        <dbReference type="Proteomes" id="UP001201163"/>
    </source>
</evidence>
<dbReference type="AlphaFoldDB" id="A0AAD4LC66"/>
<feature type="compositionally biased region" description="Pro residues" evidence="1">
    <location>
        <begin position="232"/>
        <end position="241"/>
    </location>
</feature>
<name>A0AAD4LC66_9AGAM</name>
<feature type="region of interest" description="Disordered" evidence="1">
    <location>
        <begin position="76"/>
        <end position="253"/>
    </location>
</feature>
<reference evidence="2" key="1">
    <citation type="submission" date="2022-01" db="EMBL/GenBank/DDBJ databases">
        <title>Comparative genomics reveals a dynamic genome evolution in the ectomycorrhizal milk-cap (Lactarius) mushrooms.</title>
        <authorList>
            <consortium name="DOE Joint Genome Institute"/>
            <person name="Lebreton A."/>
            <person name="Tang N."/>
            <person name="Kuo A."/>
            <person name="LaButti K."/>
            <person name="Drula E."/>
            <person name="Barry K."/>
            <person name="Clum A."/>
            <person name="Lipzen A."/>
            <person name="Mousain D."/>
            <person name="Ng V."/>
            <person name="Wang R."/>
            <person name="Wang X."/>
            <person name="Dai Y."/>
            <person name="Henrissat B."/>
            <person name="Grigoriev I.V."/>
            <person name="Guerin-Laguette A."/>
            <person name="Yu F."/>
            <person name="Martin F.M."/>
        </authorList>
    </citation>
    <scope>NUCLEOTIDE SEQUENCE</scope>
    <source>
        <strain evidence="2">QP</strain>
    </source>
</reference>
<feature type="compositionally biased region" description="Pro residues" evidence="1">
    <location>
        <begin position="132"/>
        <end position="161"/>
    </location>
</feature>
<sequence length="290" mass="31051">MKVTSTATTTLLPFAPHQQLVPSSHSSPQRASVYSRVPINSSILYSMPSSASPLHDFFDIPRRPNSLRLRPSIISEASYESSSSSSSSTSSSSFPNTSPTSCSTPPSSLPPSPPPTSSSFGKSRPLPKIPKSQPPPSIASPRHPLPSTVPPHRPRSPPPAWSPRQTTPVSGRSPPPASSHARPQRPKVVLPPTLPQRPSSASPTPRLAPPPRLYTPPIDGSHAAPLRVRPLPVRPPPPGPPSEGDTPIAPFGKLRWTDPLTIPEDDDPSLCDDRRAIDWDLIDEVMTHAS</sequence>
<protein>
    <submittedName>
        <fullName evidence="2">Uncharacterized protein</fullName>
    </submittedName>
</protein>
<feature type="compositionally biased region" description="Low complexity" evidence="1">
    <location>
        <begin position="81"/>
        <end position="106"/>
    </location>
</feature>
<evidence type="ECO:0000313" key="2">
    <source>
        <dbReference type="EMBL" id="KAH8986360.1"/>
    </source>
</evidence>
<dbReference type="EMBL" id="JAKELL010000055">
    <property type="protein sequence ID" value="KAH8986360.1"/>
    <property type="molecule type" value="Genomic_DNA"/>
</dbReference>
<comment type="caution">
    <text evidence="2">The sequence shown here is derived from an EMBL/GenBank/DDBJ whole genome shotgun (WGS) entry which is preliminary data.</text>
</comment>
<feature type="compositionally biased region" description="Pro residues" evidence="1">
    <location>
        <begin position="107"/>
        <end position="116"/>
    </location>
</feature>
<accession>A0AAD4LC66</accession>
<keyword evidence="3" id="KW-1185">Reference proteome</keyword>
<dbReference type="Proteomes" id="UP001201163">
    <property type="component" value="Unassembled WGS sequence"/>
</dbReference>